<proteinExistence type="predicted"/>
<dbReference type="STRING" id="200361.A0A453TCK2"/>
<dbReference type="PROSITE" id="PS50158">
    <property type="entry name" value="ZF_CCHC"/>
    <property type="match status" value="1"/>
</dbReference>
<evidence type="ECO:0000313" key="5">
    <source>
        <dbReference type="Proteomes" id="UP000015105"/>
    </source>
</evidence>
<evidence type="ECO:0000256" key="2">
    <source>
        <dbReference type="SAM" id="MobiDB-lite"/>
    </source>
</evidence>
<feature type="domain" description="CCHC-type" evidence="3">
    <location>
        <begin position="244"/>
        <end position="261"/>
    </location>
</feature>
<evidence type="ECO:0000259" key="3">
    <source>
        <dbReference type="PROSITE" id="PS50158"/>
    </source>
</evidence>
<dbReference type="PANTHER" id="PTHR35317:SF38">
    <property type="entry name" value="RNA-DIRECTED DNA POLYMERASE"/>
    <property type="match status" value="1"/>
</dbReference>
<dbReference type="SUPFAM" id="SSF57756">
    <property type="entry name" value="Retrovirus zinc finger-like domains"/>
    <property type="match status" value="1"/>
</dbReference>
<reference evidence="5" key="2">
    <citation type="journal article" date="2017" name="Nat. Plants">
        <title>The Aegilops tauschii genome reveals multiple impacts of transposons.</title>
        <authorList>
            <person name="Zhao G."/>
            <person name="Zou C."/>
            <person name="Li K."/>
            <person name="Wang K."/>
            <person name="Li T."/>
            <person name="Gao L."/>
            <person name="Zhang X."/>
            <person name="Wang H."/>
            <person name="Yang Z."/>
            <person name="Liu X."/>
            <person name="Jiang W."/>
            <person name="Mao L."/>
            <person name="Kong X."/>
            <person name="Jiao Y."/>
            <person name="Jia J."/>
        </authorList>
    </citation>
    <scope>NUCLEOTIDE SEQUENCE [LARGE SCALE GENOMIC DNA]</scope>
    <source>
        <strain evidence="5">cv. AL8/78</strain>
    </source>
</reference>
<dbReference type="InterPro" id="IPR001878">
    <property type="entry name" value="Znf_CCHC"/>
</dbReference>
<dbReference type="Proteomes" id="UP000015105">
    <property type="component" value="Chromosome 7D"/>
</dbReference>
<feature type="compositionally biased region" description="Basic and acidic residues" evidence="2">
    <location>
        <begin position="222"/>
        <end position="232"/>
    </location>
</feature>
<dbReference type="PANTHER" id="PTHR35317">
    <property type="entry name" value="OS04G0629600 PROTEIN"/>
    <property type="match status" value="1"/>
</dbReference>
<dbReference type="Pfam" id="PF00098">
    <property type="entry name" value="zf-CCHC"/>
    <property type="match status" value="1"/>
</dbReference>
<reference evidence="4" key="4">
    <citation type="submission" date="2019-03" db="UniProtKB">
        <authorList>
            <consortium name="EnsemblPlants"/>
        </authorList>
    </citation>
    <scope>IDENTIFICATION</scope>
</reference>
<dbReference type="AlphaFoldDB" id="A0A453TCK2"/>
<dbReference type="SMART" id="SM00343">
    <property type="entry name" value="ZnF_C2HC"/>
    <property type="match status" value="1"/>
</dbReference>
<accession>A0A453TCK2</accession>
<reference evidence="5" key="1">
    <citation type="journal article" date="2014" name="Science">
        <title>Ancient hybridizations among the ancestral genomes of bread wheat.</title>
        <authorList>
            <consortium name="International Wheat Genome Sequencing Consortium,"/>
            <person name="Marcussen T."/>
            <person name="Sandve S.R."/>
            <person name="Heier L."/>
            <person name="Spannagl M."/>
            <person name="Pfeifer M."/>
            <person name="Jakobsen K.S."/>
            <person name="Wulff B.B."/>
            <person name="Steuernagel B."/>
            <person name="Mayer K.F."/>
            <person name="Olsen O.A."/>
        </authorList>
    </citation>
    <scope>NUCLEOTIDE SEQUENCE [LARGE SCALE GENOMIC DNA]</scope>
    <source>
        <strain evidence="5">cv. AL8/78</strain>
    </source>
</reference>
<dbReference type="Pfam" id="PF14223">
    <property type="entry name" value="Retrotran_gag_2"/>
    <property type="match status" value="1"/>
</dbReference>
<dbReference type="GO" id="GO:0008270">
    <property type="term" value="F:zinc ion binding"/>
    <property type="evidence" value="ECO:0007669"/>
    <property type="project" value="UniProtKB-KW"/>
</dbReference>
<evidence type="ECO:0000256" key="1">
    <source>
        <dbReference type="PROSITE-ProRule" id="PRU00047"/>
    </source>
</evidence>
<protein>
    <recommendedName>
        <fullName evidence="3">CCHC-type domain-containing protein</fullName>
    </recommendedName>
</protein>
<sequence>MALVPHGGGAGGSASMAMPMLTVDNYTVWAIKAQAILDVHTVWEAVAPGDAAVNARKDKTARALLLGALPEDVLLQVSTKLTAKEVWDSLKVRFVGADRVRAARLATLRGEFDRLKMADGEELDVYGGRLAAMAARYANLGETLGDAALVKKLLDTVPDRLFPVVAGIEQFHDVTTMAFDEALGRLRAFDERVRRRGQDSGERGGEQLLMTAAQWAARERRHGGARDDDDGRSVASGSGGNRRRRCYKCGEHGHFRRECPQLQKGPAAEHALLAGANVDDDGLL</sequence>
<keyword evidence="1" id="KW-0863">Zinc-finger</keyword>
<dbReference type="EnsemblPlants" id="AET7Gv21338500.1">
    <property type="protein sequence ID" value="AET7Gv21338500.1"/>
    <property type="gene ID" value="AET7Gv21338500"/>
</dbReference>
<keyword evidence="1" id="KW-0479">Metal-binding</keyword>
<dbReference type="Gramene" id="AET7Gv21338500.1">
    <property type="protein sequence ID" value="AET7Gv21338500.1"/>
    <property type="gene ID" value="AET7Gv21338500"/>
</dbReference>
<keyword evidence="1" id="KW-0862">Zinc</keyword>
<reference evidence="4" key="5">
    <citation type="journal article" date="2021" name="G3 (Bethesda)">
        <title>Aegilops tauschii genome assembly Aet v5.0 features greater sequence contiguity and improved annotation.</title>
        <authorList>
            <person name="Wang L."/>
            <person name="Zhu T."/>
            <person name="Rodriguez J.C."/>
            <person name="Deal K.R."/>
            <person name="Dubcovsky J."/>
            <person name="McGuire P.E."/>
            <person name="Lux T."/>
            <person name="Spannagl M."/>
            <person name="Mayer K.F.X."/>
            <person name="Baldrich P."/>
            <person name="Meyers B.C."/>
            <person name="Huo N."/>
            <person name="Gu Y.Q."/>
            <person name="Zhou H."/>
            <person name="Devos K.M."/>
            <person name="Bennetzen J.L."/>
            <person name="Unver T."/>
            <person name="Budak H."/>
            <person name="Gulick P.J."/>
            <person name="Galiba G."/>
            <person name="Kalapos B."/>
            <person name="Nelson D.R."/>
            <person name="Li P."/>
            <person name="You F.M."/>
            <person name="Luo M.C."/>
            <person name="Dvorak J."/>
        </authorList>
    </citation>
    <scope>NUCLEOTIDE SEQUENCE [LARGE SCALE GENOMIC DNA]</scope>
    <source>
        <strain evidence="4">cv. AL8/78</strain>
    </source>
</reference>
<feature type="region of interest" description="Disordered" evidence="2">
    <location>
        <begin position="219"/>
        <end position="243"/>
    </location>
</feature>
<keyword evidence="5" id="KW-1185">Reference proteome</keyword>
<evidence type="ECO:0000313" key="4">
    <source>
        <dbReference type="EnsemblPlants" id="AET7Gv21338500.1"/>
    </source>
</evidence>
<dbReference type="GO" id="GO:0003676">
    <property type="term" value="F:nucleic acid binding"/>
    <property type="evidence" value="ECO:0007669"/>
    <property type="project" value="InterPro"/>
</dbReference>
<dbReference type="InterPro" id="IPR036875">
    <property type="entry name" value="Znf_CCHC_sf"/>
</dbReference>
<reference evidence="4" key="3">
    <citation type="journal article" date="2017" name="Nature">
        <title>Genome sequence of the progenitor of the wheat D genome Aegilops tauschii.</title>
        <authorList>
            <person name="Luo M.C."/>
            <person name="Gu Y.Q."/>
            <person name="Puiu D."/>
            <person name="Wang H."/>
            <person name="Twardziok S.O."/>
            <person name="Deal K.R."/>
            <person name="Huo N."/>
            <person name="Zhu T."/>
            <person name="Wang L."/>
            <person name="Wang Y."/>
            <person name="McGuire P.E."/>
            <person name="Liu S."/>
            <person name="Long H."/>
            <person name="Ramasamy R.K."/>
            <person name="Rodriguez J.C."/>
            <person name="Van S.L."/>
            <person name="Yuan L."/>
            <person name="Wang Z."/>
            <person name="Xia Z."/>
            <person name="Xiao L."/>
            <person name="Anderson O.D."/>
            <person name="Ouyang S."/>
            <person name="Liang Y."/>
            <person name="Zimin A.V."/>
            <person name="Pertea G."/>
            <person name="Qi P."/>
            <person name="Bennetzen J.L."/>
            <person name="Dai X."/>
            <person name="Dawson M.W."/>
            <person name="Muller H.G."/>
            <person name="Kugler K."/>
            <person name="Rivarola-Duarte L."/>
            <person name="Spannagl M."/>
            <person name="Mayer K.F.X."/>
            <person name="Lu F.H."/>
            <person name="Bevan M.W."/>
            <person name="Leroy P."/>
            <person name="Li P."/>
            <person name="You F.M."/>
            <person name="Sun Q."/>
            <person name="Liu Z."/>
            <person name="Lyons E."/>
            <person name="Wicker T."/>
            <person name="Salzberg S.L."/>
            <person name="Devos K.M."/>
            <person name="Dvorak J."/>
        </authorList>
    </citation>
    <scope>NUCLEOTIDE SEQUENCE [LARGE SCALE GENOMIC DNA]</scope>
    <source>
        <strain evidence="4">cv. AL8/78</strain>
    </source>
</reference>
<name>A0A453TCK2_AEGTS</name>
<organism evidence="4 5">
    <name type="scientific">Aegilops tauschii subsp. strangulata</name>
    <name type="common">Goatgrass</name>
    <dbReference type="NCBI Taxonomy" id="200361"/>
    <lineage>
        <taxon>Eukaryota</taxon>
        <taxon>Viridiplantae</taxon>
        <taxon>Streptophyta</taxon>
        <taxon>Embryophyta</taxon>
        <taxon>Tracheophyta</taxon>
        <taxon>Spermatophyta</taxon>
        <taxon>Magnoliopsida</taxon>
        <taxon>Liliopsida</taxon>
        <taxon>Poales</taxon>
        <taxon>Poaceae</taxon>
        <taxon>BOP clade</taxon>
        <taxon>Pooideae</taxon>
        <taxon>Triticodae</taxon>
        <taxon>Triticeae</taxon>
        <taxon>Triticinae</taxon>
        <taxon>Aegilops</taxon>
    </lineage>
</organism>
<dbReference type="Gene3D" id="4.10.60.10">
    <property type="entry name" value="Zinc finger, CCHC-type"/>
    <property type="match status" value="1"/>
</dbReference>